<dbReference type="PANTHER" id="PTHR34997:SF1">
    <property type="entry name" value="PEPTIDOGLYCAN-BINDING LYSIN DOMAIN"/>
    <property type="match status" value="1"/>
</dbReference>
<dbReference type="InterPro" id="IPR018392">
    <property type="entry name" value="LysM"/>
</dbReference>
<feature type="region of interest" description="Disordered" evidence="4">
    <location>
        <begin position="28"/>
        <end position="48"/>
    </location>
</feature>
<dbReference type="SUPFAM" id="SSF54106">
    <property type="entry name" value="LysM domain"/>
    <property type="match status" value="2"/>
</dbReference>
<dbReference type="PROSITE" id="PS51782">
    <property type="entry name" value="LYSM"/>
    <property type="match status" value="2"/>
</dbReference>
<dbReference type="InterPro" id="IPR052210">
    <property type="entry name" value="LysM1-like"/>
</dbReference>
<keyword evidence="2" id="KW-0843">Virulence</keyword>
<dbReference type="Proteomes" id="UP001433268">
    <property type="component" value="Unassembled WGS sequence"/>
</dbReference>
<keyword evidence="1" id="KW-0147">Chitin-binding</keyword>
<dbReference type="Pfam" id="PF01476">
    <property type="entry name" value="LysM"/>
    <property type="match status" value="2"/>
</dbReference>
<name>A0ABR1VTE2_9PEZI</name>
<dbReference type="CDD" id="cd00118">
    <property type="entry name" value="LysM"/>
    <property type="match status" value="2"/>
</dbReference>
<feature type="domain" description="LysM" evidence="5">
    <location>
        <begin position="133"/>
        <end position="179"/>
    </location>
</feature>
<dbReference type="Gene3D" id="3.10.350.10">
    <property type="entry name" value="LysM domain"/>
    <property type="match status" value="2"/>
</dbReference>
<evidence type="ECO:0000256" key="1">
    <source>
        <dbReference type="ARBA" id="ARBA00022669"/>
    </source>
</evidence>
<dbReference type="SMART" id="SM00257">
    <property type="entry name" value="LysM"/>
    <property type="match status" value="2"/>
</dbReference>
<evidence type="ECO:0000259" key="5">
    <source>
        <dbReference type="PROSITE" id="PS51782"/>
    </source>
</evidence>
<proteinExistence type="inferred from homology"/>
<dbReference type="PANTHER" id="PTHR34997">
    <property type="entry name" value="AM15"/>
    <property type="match status" value="1"/>
</dbReference>
<protein>
    <recommendedName>
        <fullName evidence="5">LysM domain-containing protein</fullName>
    </recommendedName>
</protein>
<dbReference type="GeneID" id="92046571"/>
<comment type="similarity">
    <text evidence="3">Belongs to the secreted LysM effector family.</text>
</comment>
<evidence type="ECO:0000256" key="3">
    <source>
        <dbReference type="ARBA" id="ARBA00044955"/>
    </source>
</evidence>
<evidence type="ECO:0000313" key="6">
    <source>
        <dbReference type="EMBL" id="KAK8074533.1"/>
    </source>
</evidence>
<dbReference type="RefSeq" id="XP_066665473.1">
    <property type="nucleotide sequence ID" value="XM_066813511.1"/>
</dbReference>
<feature type="compositionally biased region" description="Low complexity" evidence="4">
    <location>
        <begin position="28"/>
        <end position="41"/>
    </location>
</feature>
<gene>
    <name evidence="6" type="ORF">PG997_009196</name>
</gene>
<dbReference type="InterPro" id="IPR036779">
    <property type="entry name" value="LysM_dom_sf"/>
</dbReference>
<dbReference type="EMBL" id="JAQQWN010000007">
    <property type="protein sequence ID" value="KAK8074533.1"/>
    <property type="molecule type" value="Genomic_DNA"/>
</dbReference>
<keyword evidence="7" id="KW-1185">Reference proteome</keyword>
<organism evidence="6 7">
    <name type="scientific">Apiospora hydei</name>
    <dbReference type="NCBI Taxonomy" id="1337664"/>
    <lineage>
        <taxon>Eukaryota</taxon>
        <taxon>Fungi</taxon>
        <taxon>Dikarya</taxon>
        <taxon>Ascomycota</taxon>
        <taxon>Pezizomycotina</taxon>
        <taxon>Sordariomycetes</taxon>
        <taxon>Xylariomycetidae</taxon>
        <taxon>Amphisphaeriales</taxon>
        <taxon>Apiosporaceae</taxon>
        <taxon>Apiospora</taxon>
    </lineage>
</organism>
<feature type="domain" description="LysM" evidence="5">
    <location>
        <begin position="60"/>
        <end position="106"/>
    </location>
</feature>
<evidence type="ECO:0000256" key="4">
    <source>
        <dbReference type="SAM" id="MobiDB-lite"/>
    </source>
</evidence>
<evidence type="ECO:0000256" key="2">
    <source>
        <dbReference type="ARBA" id="ARBA00023026"/>
    </source>
</evidence>
<accession>A0ABR1VTE2</accession>
<comment type="caution">
    <text evidence="6">The sequence shown here is derived from an EMBL/GenBank/DDBJ whole genome shotgun (WGS) entry which is preliminary data.</text>
</comment>
<sequence>MIHDALFANLEENDFLAVCIGVNSTAPTATATSPSLTATGSKSSASMGPTPTGIIPSCRQFYTVQSGDSCAAIQGMFAISFADFFKWNPSIGSNCENLWLGYAYCVSAPTSSSTGGGGPAAPTQSGAAPNFNKYYTMQSGDGCEKIESQFGITLPQLYQWNPAIGPDCTNLWLGYAICVGVSA</sequence>
<reference evidence="6 7" key="1">
    <citation type="submission" date="2023-01" db="EMBL/GenBank/DDBJ databases">
        <title>Analysis of 21 Apiospora genomes using comparative genomics revels a genus with tremendous synthesis potential of carbohydrate active enzymes and secondary metabolites.</title>
        <authorList>
            <person name="Sorensen T."/>
        </authorList>
    </citation>
    <scope>NUCLEOTIDE SEQUENCE [LARGE SCALE GENOMIC DNA]</scope>
    <source>
        <strain evidence="6 7">CBS 114990</strain>
    </source>
</reference>
<evidence type="ECO:0000313" key="7">
    <source>
        <dbReference type="Proteomes" id="UP001433268"/>
    </source>
</evidence>